<protein>
    <submittedName>
        <fullName evidence="1">Uncharacterized protein</fullName>
    </submittedName>
</protein>
<accession>A0A937A235</accession>
<dbReference type="AlphaFoldDB" id="A0A937A235"/>
<proteinExistence type="predicted"/>
<evidence type="ECO:0000313" key="1">
    <source>
        <dbReference type="EMBL" id="MBL0686055.1"/>
    </source>
</evidence>
<name>A0A937A235_9FLAO</name>
<keyword evidence="2" id="KW-1185">Reference proteome</keyword>
<dbReference type="RefSeq" id="WP_201924593.1">
    <property type="nucleotide sequence ID" value="NZ_BAABAX010000013.1"/>
</dbReference>
<sequence length="65" mass="7615">MEKYIDFPSEKKQEVLDAINQISHSRIVTRLNLNRNGQTTFYRLSINGNEQDIDLYIDELEANLS</sequence>
<evidence type="ECO:0000313" key="2">
    <source>
        <dbReference type="Proteomes" id="UP000651057"/>
    </source>
</evidence>
<comment type="caution">
    <text evidence="1">The sequence shown here is derived from an EMBL/GenBank/DDBJ whole genome shotgun (WGS) entry which is preliminary data.</text>
</comment>
<dbReference type="EMBL" id="JAERQJ010000017">
    <property type="protein sequence ID" value="MBL0686055.1"/>
    <property type="molecule type" value="Genomic_DNA"/>
</dbReference>
<dbReference type="Proteomes" id="UP000651057">
    <property type="component" value="Unassembled WGS sequence"/>
</dbReference>
<organism evidence="1 2">
    <name type="scientific">Aquimarina mytili</name>
    <dbReference type="NCBI Taxonomy" id="874423"/>
    <lineage>
        <taxon>Bacteria</taxon>
        <taxon>Pseudomonadati</taxon>
        <taxon>Bacteroidota</taxon>
        <taxon>Flavobacteriia</taxon>
        <taxon>Flavobacteriales</taxon>
        <taxon>Flavobacteriaceae</taxon>
        <taxon>Aquimarina</taxon>
    </lineage>
</organism>
<reference evidence="1" key="1">
    <citation type="submission" date="2021-01" db="EMBL/GenBank/DDBJ databases">
        <authorList>
            <person name="Zhong Y.L."/>
        </authorList>
    </citation>
    <scope>NUCLEOTIDE SEQUENCE</scope>
    <source>
        <strain evidence="1">KCTC 23302</strain>
    </source>
</reference>
<gene>
    <name evidence="1" type="ORF">JJQ60_21185</name>
</gene>